<sequence>MISSLGAAYGFADHGRRSLFLTSTPKHCHRVDAPLLK</sequence>
<reference evidence="1 2" key="1">
    <citation type="submission" date="2016-01" db="EMBL/GenBank/DDBJ databases">
        <authorList>
            <person name="Oliw E.H."/>
        </authorList>
    </citation>
    <scope>NUCLEOTIDE SEQUENCE [LARGE SCALE GENOMIC DNA]</scope>
    <source>
        <strain evidence="1">LMG 27134</strain>
    </source>
</reference>
<evidence type="ECO:0000313" key="2">
    <source>
        <dbReference type="Proteomes" id="UP000054683"/>
    </source>
</evidence>
<dbReference type="Proteomes" id="UP000054683">
    <property type="component" value="Unassembled WGS sequence"/>
</dbReference>
<proteinExistence type="predicted"/>
<accession>A0A158G4D8</accession>
<dbReference type="AlphaFoldDB" id="A0A158G4D8"/>
<organism evidence="1 2">
    <name type="scientific">Caballeronia udeis</name>
    <dbReference type="NCBI Taxonomy" id="1232866"/>
    <lineage>
        <taxon>Bacteria</taxon>
        <taxon>Pseudomonadati</taxon>
        <taxon>Pseudomonadota</taxon>
        <taxon>Betaproteobacteria</taxon>
        <taxon>Burkholderiales</taxon>
        <taxon>Burkholderiaceae</taxon>
        <taxon>Caballeronia</taxon>
    </lineage>
</organism>
<protein>
    <submittedName>
        <fullName evidence="1">Uncharacterized protein</fullName>
    </submittedName>
</protein>
<gene>
    <name evidence="1" type="ORF">AWB69_02035</name>
</gene>
<name>A0A158G4D8_9BURK</name>
<evidence type="ECO:0000313" key="1">
    <source>
        <dbReference type="EMBL" id="SAL26955.1"/>
    </source>
</evidence>
<dbReference type="EMBL" id="FCOK02000010">
    <property type="protein sequence ID" value="SAL26955.1"/>
    <property type="molecule type" value="Genomic_DNA"/>
</dbReference>